<dbReference type="EnsemblMetazoa" id="CapteT215864">
    <property type="protein sequence ID" value="CapteP215864"/>
    <property type="gene ID" value="CapteG215864"/>
</dbReference>
<dbReference type="PANTHER" id="PTHR17613">
    <property type="entry name" value="CEREBRAL PROTEIN-11-RELATED"/>
    <property type="match status" value="1"/>
</dbReference>
<evidence type="ECO:0000256" key="2">
    <source>
        <dbReference type="ARBA" id="ARBA00008108"/>
    </source>
</evidence>
<dbReference type="InterPro" id="IPR019394">
    <property type="entry name" value="TEX28/TMCC"/>
</dbReference>
<feature type="coiled-coil region" evidence="7">
    <location>
        <begin position="214"/>
        <end position="263"/>
    </location>
</feature>
<keyword evidence="3 8" id="KW-0812">Transmembrane</keyword>
<evidence type="ECO:0000313" key="10">
    <source>
        <dbReference type="EnsemblMetazoa" id="CapteP215864"/>
    </source>
</evidence>
<evidence type="ECO:0000256" key="3">
    <source>
        <dbReference type="ARBA" id="ARBA00022692"/>
    </source>
</evidence>
<comment type="similarity">
    <text evidence="2">Belongs to the TEX28 family.</text>
</comment>
<dbReference type="OrthoDB" id="1323at2759"/>
<dbReference type="FunCoup" id="R7U4M4">
    <property type="interactions" value="767"/>
</dbReference>
<dbReference type="EMBL" id="AMQN01009313">
    <property type="status" value="NOT_ANNOTATED_CDS"/>
    <property type="molecule type" value="Genomic_DNA"/>
</dbReference>
<keyword evidence="4 8" id="KW-1133">Transmembrane helix</keyword>
<dbReference type="Pfam" id="PF10267">
    <property type="entry name" value="Tmemb_cc2"/>
    <property type="match status" value="1"/>
</dbReference>
<dbReference type="GO" id="GO:0016020">
    <property type="term" value="C:membrane"/>
    <property type="evidence" value="ECO:0007669"/>
    <property type="project" value="UniProtKB-SubCell"/>
</dbReference>
<evidence type="ECO:0000313" key="11">
    <source>
        <dbReference type="Proteomes" id="UP000014760"/>
    </source>
</evidence>
<reference evidence="10" key="3">
    <citation type="submission" date="2015-06" db="UniProtKB">
        <authorList>
            <consortium name="EnsemblMetazoa"/>
        </authorList>
    </citation>
    <scope>IDENTIFICATION</scope>
</reference>
<name>R7U4M4_CAPTE</name>
<reference evidence="9 11" key="2">
    <citation type="journal article" date="2013" name="Nature">
        <title>Insights into bilaterian evolution from three spiralian genomes.</title>
        <authorList>
            <person name="Simakov O."/>
            <person name="Marletaz F."/>
            <person name="Cho S.J."/>
            <person name="Edsinger-Gonzales E."/>
            <person name="Havlak P."/>
            <person name="Hellsten U."/>
            <person name="Kuo D.H."/>
            <person name="Larsson T."/>
            <person name="Lv J."/>
            <person name="Arendt D."/>
            <person name="Savage R."/>
            <person name="Osoegawa K."/>
            <person name="de Jong P."/>
            <person name="Grimwood J."/>
            <person name="Chapman J.A."/>
            <person name="Shapiro H."/>
            <person name="Aerts A."/>
            <person name="Otillar R.P."/>
            <person name="Terry A.Y."/>
            <person name="Boore J.L."/>
            <person name="Grigoriev I.V."/>
            <person name="Lindberg D.R."/>
            <person name="Seaver E.C."/>
            <person name="Weisblat D.A."/>
            <person name="Putnam N.H."/>
            <person name="Rokhsar D.S."/>
        </authorList>
    </citation>
    <scope>NUCLEOTIDE SEQUENCE</scope>
    <source>
        <strain evidence="9 11">I ESC-2004</strain>
    </source>
</reference>
<evidence type="ECO:0000313" key="9">
    <source>
        <dbReference type="EMBL" id="ELU01315.1"/>
    </source>
</evidence>
<keyword evidence="5 7" id="KW-0175">Coiled coil</keyword>
<dbReference type="Proteomes" id="UP000014760">
    <property type="component" value="Unassembled WGS sequence"/>
</dbReference>
<accession>R7U4M4</accession>
<evidence type="ECO:0000256" key="8">
    <source>
        <dbReference type="SAM" id="Phobius"/>
    </source>
</evidence>
<evidence type="ECO:0000256" key="6">
    <source>
        <dbReference type="ARBA" id="ARBA00023136"/>
    </source>
</evidence>
<dbReference type="PANTHER" id="PTHR17613:SF14">
    <property type="entry name" value="DEMENTIN, ISOFORM H"/>
    <property type="match status" value="1"/>
</dbReference>
<gene>
    <name evidence="9" type="ORF">CAPTEDRAFT_215864</name>
</gene>
<protein>
    <submittedName>
        <fullName evidence="9 10">Uncharacterized protein</fullName>
    </submittedName>
</protein>
<evidence type="ECO:0000256" key="4">
    <source>
        <dbReference type="ARBA" id="ARBA00022989"/>
    </source>
</evidence>
<dbReference type="GO" id="GO:0012505">
    <property type="term" value="C:endomembrane system"/>
    <property type="evidence" value="ECO:0007669"/>
    <property type="project" value="TreeGrafter"/>
</dbReference>
<keyword evidence="6 8" id="KW-0472">Membrane</keyword>
<sequence>MELIRIEQNAKEEHVNEYLKFTTAPDTDKQQVQRIKAMFERKNMKSTQMLAHYQKKLDGYKRKVKETQSIVGSATASRELRVSFSLLQALRQGLKDVGANIKGGISGFSEGVVDNIRGAKDSIVSKPREFAHLIKNKYKFGSADNITAMKMEEEAQEERPTVEHKMPSEEEACSDVSGSALSAGNFSSPNPQSVSAFHQEQDAGTDLEPFFKELQNINEAIQRLSDNFDSHRASTQVEVSLIRQSIEEEHERGERNEEKLNELFELHHDLTELHQAEVTNIKQELSGIEEKMEYQLEERTRDMQDHLESCQTRITKMELQQQQQQLISMEGFENSNFRAFITKIINVVLAVLAVIFLVLSTFANFLSPFLTSRLRILSTLVMVVSSITVWQQWDALKEQSQEIVNHHPIFARWKS</sequence>
<comment type="subcellular location">
    <subcellularLocation>
        <location evidence="1">Membrane</location>
    </subcellularLocation>
</comment>
<organism evidence="9">
    <name type="scientific">Capitella teleta</name>
    <name type="common">Polychaete worm</name>
    <dbReference type="NCBI Taxonomy" id="283909"/>
    <lineage>
        <taxon>Eukaryota</taxon>
        <taxon>Metazoa</taxon>
        <taxon>Spiralia</taxon>
        <taxon>Lophotrochozoa</taxon>
        <taxon>Annelida</taxon>
        <taxon>Polychaeta</taxon>
        <taxon>Sedentaria</taxon>
        <taxon>Scolecida</taxon>
        <taxon>Capitellidae</taxon>
        <taxon>Capitella</taxon>
    </lineage>
</organism>
<feature type="transmembrane region" description="Helical" evidence="8">
    <location>
        <begin position="344"/>
        <end position="367"/>
    </location>
</feature>
<evidence type="ECO:0000256" key="7">
    <source>
        <dbReference type="SAM" id="Coils"/>
    </source>
</evidence>
<reference evidence="11" key="1">
    <citation type="submission" date="2012-12" db="EMBL/GenBank/DDBJ databases">
        <authorList>
            <person name="Hellsten U."/>
            <person name="Grimwood J."/>
            <person name="Chapman J.A."/>
            <person name="Shapiro H."/>
            <person name="Aerts A."/>
            <person name="Otillar R.P."/>
            <person name="Terry A.Y."/>
            <person name="Boore J.L."/>
            <person name="Simakov O."/>
            <person name="Marletaz F."/>
            <person name="Cho S.-J."/>
            <person name="Edsinger-Gonzales E."/>
            <person name="Havlak P."/>
            <person name="Kuo D.-H."/>
            <person name="Larsson T."/>
            <person name="Lv J."/>
            <person name="Arendt D."/>
            <person name="Savage R."/>
            <person name="Osoegawa K."/>
            <person name="de Jong P."/>
            <person name="Lindberg D.R."/>
            <person name="Seaver E.C."/>
            <person name="Weisblat D.A."/>
            <person name="Putnam N.H."/>
            <person name="Grigoriev I.V."/>
            <person name="Rokhsar D.S."/>
        </authorList>
    </citation>
    <scope>NUCLEOTIDE SEQUENCE</scope>
    <source>
        <strain evidence="11">I ESC-2004</strain>
    </source>
</reference>
<keyword evidence="11" id="KW-1185">Reference proteome</keyword>
<evidence type="ECO:0000256" key="5">
    <source>
        <dbReference type="ARBA" id="ARBA00023054"/>
    </source>
</evidence>
<dbReference type="EMBL" id="KB305155">
    <property type="protein sequence ID" value="ELU01315.1"/>
    <property type="molecule type" value="Genomic_DNA"/>
</dbReference>
<dbReference type="AlphaFoldDB" id="R7U4M4"/>
<evidence type="ECO:0000256" key="1">
    <source>
        <dbReference type="ARBA" id="ARBA00004370"/>
    </source>
</evidence>
<dbReference type="HOGENOM" id="CLU_019951_0_0_1"/>
<proteinExistence type="inferred from homology"/>
<dbReference type="OMA" id="LITLWKH"/>